<protein>
    <submittedName>
        <fullName evidence="3">Unannotated protein</fullName>
    </submittedName>
</protein>
<proteinExistence type="predicted"/>
<accession>A0A6J6UA56</accession>
<dbReference type="EMBL" id="CAFBQP010000011">
    <property type="protein sequence ID" value="CAB5055359.1"/>
    <property type="molecule type" value="Genomic_DNA"/>
</dbReference>
<keyword evidence="1" id="KW-0472">Membrane</keyword>
<dbReference type="EMBL" id="CAEZXX010000213">
    <property type="protein sequence ID" value="CAB4728636.1"/>
    <property type="molecule type" value="Genomic_DNA"/>
</dbReference>
<feature type="transmembrane region" description="Helical" evidence="1">
    <location>
        <begin position="31"/>
        <end position="54"/>
    </location>
</feature>
<dbReference type="EMBL" id="CAEZYY010000015">
    <property type="protein sequence ID" value="CAB4755483.1"/>
    <property type="molecule type" value="Genomic_DNA"/>
</dbReference>
<keyword evidence="1" id="KW-1133">Transmembrane helix</keyword>
<evidence type="ECO:0000313" key="4">
    <source>
        <dbReference type="EMBL" id="CAB5055359.1"/>
    </source>
</evidence>
<dbReference type="AlphaFoldDB" id="A0A6J6UA56"/>
<sequence length="393" mass="42202">MAQWIRYTLMSSLSEVGPQDARVSRRVRGPVAARIVVSVLLALVIVSPSSAAWAHGGVDKAGFSNYETNILSVAPDTPGIEVSTFGVDGGITLVNRSLLEVVVLGYNNEPYLRLDPTGTYANLNSPATYVNGRRDANVPVPDEVTSSTTPNWYQLSDGNSVSWHDHRAHWMGTEPPDAVLVAPNQRQVVYPAWEVPLLVGGRSVTVTGELVWLAPPDRTSWLLISLGLFLGAVLVLWFFRSVNSFAALGVLACLVANTTAAASRASVERADVAQRVACFIAGGITLIAFGIGLALKKRSGTPWWWGVAGAVAMSYAVSYRQAFSFAAMDGTTDPARIRWVIAVQLGIGAALAITAFVSTVERRMLRRANVLAQNEFPGLDPEAMPTEPDPEVE</sequence>
<feature type="transmembrane region" description="Helical" evidence="1">
    <location>
        <begin position="339"/>
        <end position="357"/>
    </location>
</feature>
<feature type="transmembrane region" description="Helical" evidence="1">
    <location>
        <begin position="272"/>
        <end position="295"/>
    </location>
</feature>
<evidence type="ECO:0000256" key="1">
    <source>
        <dbReference type="SAM" id="Phobius"/>
    </source>
</evidence>
<name>A0A6J6UA56_9ZZZZ</name>
<feature type="transmembrane region" description="Helical" evidence="1">
    <location>
        <begin position="302"/>
        <end position="319"/>
    </location>
</feature>
<evidence type="ECO:0000313" key="2">
    <source>
        <dbReference type="EMBL" id="CAB4728636.1"/>
    </source>
</evidence>
<organism evidence="3">
    <name type="scientific">freshwater metagenome</name>
    <dbReference type="NCBI Taxonomy" id="449393"/>
    <lineage>
        <taxon>unclassified sequences</taxon>
        <taxon>metagenomes</taxon>
        <taxon>ecological metagenomes</taxon>
    </lineage>
</organism>
<gene>
    <name evidence="2" type="ORF">UFOPK2602_02206</name>
    <name evidence="3" type="ORF">UFOPK2806_01285</name>
    <name evidence="4" type="ORF">UFOPK4306_00410</name>
</gene>
<feature type="transmembrane region" description="Helical" evidence="1">
    <location>
        <begin position="246"/>
        <end position="266"/>
    </location>
</feature>
<reference evidence="3" key="1">
    <citation type="submission" date="2020-05" db="EMBL/GenBank/DDBJ databases">
        <authorList>
            <person name="Chiriac C."/>
            <person name="Salcher M."/>
            <person name="Ghai R."/>
            <person name="Kavagutti S V."/>
        </authorList>
    </citation>
    <scope>NUCLEOTIDE SEQUENCE</scope>
</reference>
<keyword evidence="1" id="KW-0812">Transmembrane</keyword>
<feature type="transmembrane region" description="Helical" evidence="1">
    <location>
        <begin position="220"/>
        <end position="239"/>
    </location>
</feature>
<evidence type="ECO:0000313" key="3">
    <source>
        <dbReference type="EMBL" id="CAB4755483.1"/>
    </source>
</evidence>